<dbReference type="EMBL" id="BMNL01000001">
    <property type="protein sequence ID" value="GGP19803.1"/>
    <property type="molecule type" value="Genomic_DNA"/>
</dbReference>
<proteinExistence type="predicted"/>
<evidence type="ECO:0000259" key="7">
    <source>
        <dbReference type="Pfam" id="PF01077"/>
    </source>
</evidence>
<gene>
    <name evidence="8" type="ORF">GCM10007981_04960</name>
</gene>
<evidence type="ECO:0000256" key="3">
    <source>
        <dbReference type="ARBA" id="ARBA00022723"/>
    </source>
</evidence>
<dbReference type="PROSITE" id="PS00365">
    <property type="entry name" value="NIR_SIR"/>
    <property type="match status" value="2"/>
</dbReference>
<dbReference type="Pfam" id="PF01077">
    <property type="entry name" value="NIR_SIR"/>
    <property type="match status" value="2"/>
</dbReference>
<reference evidence="8" key="1">
    <citation type="journal article" date="2014" name="Int. J. Syst. Evol. Microbiol.">
        <title>Complete genome sequence of Corynebacterium casei LMG S-19264T (=DSM 44701T), isolated from a smear-ripened cheese.</title>
        <authorList>
            <consortium name="US DOE Joint Genome Institute (JGI-PGF)"/>
            <person name="Walter F."/>
            <person name="Albersmeier A."/>
            <person name="Kalinowski J."/>
            <person name="Ruckert C."/>
        </authorList>
    </citation>
    <scope>NUCLEOTIDE SEQUENCE</scope>
    <source>
        <strain evidence="8">JCM 10088</strain>
    </source>
</reference>
<feature type="domain" description="Nitrite/sulphite reductase 4Fe-4S" evidence="7">
    <location>
        <begin position="107"/>
        <end position="252"/>
    </location>
</feature>
<keyword evidence="3" id="KW-0479">Metal-binding</keyword>
<protein>
    <recommendedName>
        <fullName evidence="7">Nitrite/sulphite reductase 4Fe-4S domain-containing protein</fullName>
    </recommendedName>
</protein>
<dbReference type="InterPro" id="IPR006067">
    <property type="entry name" value="NO2/SO3_Rdtase_4Fe4S_dom"/>
</dbReference>
<accession>A0A830GTC9</accession>
<evidence type="ECO:0000256" key="2">
    <source>
        <dbReference type="ARBA" id="ARBA00022617"/>
    </source>
</evidence>
<dbReference type="GO" id="GO:0051539">
    <property type="term" value="F:4 iron, 4 sulfur cluster binding"/>
    <property type="evidence" value="ECO:0007669"/>
    <property type="project" value="UniProtKB-KW"/>
</dbReference>
<organism evidence="8 9">
    <name type="scientific">Thermocladium modestius</name>
    <dbReference type="NCBI Taxonomy" id="62609"/>
    <lineage>
        <taxon>Archaea</taxon>
        <taxon>Thermoproteota</taxon>
        <taxon>Thermoprotei</taxon>
        <taxon>Thermoproteales</taxon>
        <taxon>Thermoproteaceae</taxon>
        <taxon>Thermocladium</taxon>
    </lineage>
</organism>
<dbReference type="InterPro" id="IPR051329">
    <property type="entry name" value="NIR_SIR_4Fe-4S"/>
</dbReference>
<reference evidence="8" key="2">
    <citation type="submission" date="2020-09" db="EMBL/GenBank/DDBJ databases">
        <authorList>
            <person name="Sun Q."/>
            <person name="Ohkuma M."/>
        </authorList>
    </citation>
    <scope>NUCLEOTIDE SEQUENCE</scope>
    <source>
        <strain evidence="8">JCM 10088</strain>
    </source>
</reference>
<evidence type="ECO:0000313" key="9">
    <source>
        <dbReference type="Proteomes" id="UP000610960"/>
    </source>
</evidence>
<keyword evidence="4" id="KW-0560">Oxidoreductase</keyword>
<dbReference type="PANTHER" id="PTHR32439:SF9">
    <property type="entry name" value="BLR3264 PROTEIN"/>
    <property type="match status" value="1"/>
</dbReference>
<dbReference type="Gene3D" id="3.30.413.10">
    <property type="entry name" value="Sulfite Reductase Hemoprotein, domain 1"/>
    <property type="match status" value="2"/>
</dbReference>
<dbReference type="InterPro" id="IPR036136">
    <property type="entry name" value="Nit/Sulf_reduc_fer-like_dom_sf"/>
</dbReference>
<dbReference type="Proteomes" id="UP000610960">
    <property type="component" value="Unassembled WGS sequence"/>
</dbReference>
<name>A0A830GTC9_9CREN</name>
<evidence type="ECO:0000256" key="4">
    <source>
        <dbReference type="ARBA" id="ARBA00023002"/>
    </source>
</evidence>
<dbReference type="SUPFAM" id="SSF55124">
    <property type="entry name" value="Nitrite/Sulfite reductase N-terminal domain-like"/>
    <property type="match status" value="2"/>
</dbReference>
<dbReference type="InterPro" id="IPR006066">
    <property type="entry name" value="NO2/SO3_Rdtase_FeS/sirohaem_BS"/>
</dbReference>
<keyword evidence="9" id="KW-1185">Reference proteome</keyword>
<evidence type="ECO:0000256" key="5">
    <source>
        <dbReference type="ARBA" id="ARBA00023004"/>
    </source>
</evidence>
<sequence>MTAVGGEAVKYSDVYKVVYPRKHEGIYKNRGDNAWVSVRIRQGPGRDPSKWYSSQLRTVTHVADRYGDGRIMLGTRGDVEVVAVDYRMFDEVVAQLRMAGLEPRDSCGSSVRNPIPCPSNHCPLALANAEALSTFIGDYFRGRAEYEGVNMPHRLKISVSGCGEACAVPASQDVGIIARGDGGFDVYLGGGVGEHAFTAKPAFTGVAADDLLPICIGVAQVLKREGERKGFKWVVKNRGLDAVRSEVIKAAEEVKRQGVPSPPPSGPVFLGNLMVRLHYPAGWVSSSELESVARLAEERGVGYVVLFNDQTIYVPLAGSTMEMKGERLGPYRGGKAATVACLGKELCPPGLIDTTSLGRRIHVHLRRPVKVGVSGCTHDCAMSRTSDIGLEPFGFNARIIVTIGGGARRVGEAVGVVELSDAEAVVDALLDMMDEADADDAGELMERVGVESIKARLSARIKSFKPWDNGLQSTLGPD</sequence>
<evidence type="ECO:0000313" key="8">
    <source>
        <dbReference type="EMBL" id="GGP19803.1"/>
    </source>
</evidence>
<evidence type="ECO:0000256" key="6">
    <source>
        <dbReference type="ARBA" id="ARBA00023014"/>
    </source>
</evidence>
<feature type="domain" description="Nitrite/sulphite reductase 4Fe-4S" evidence="7">
    <location>
        <begin position="337"/>
        <end position="460"/>
    </location>
</feature>
<keyword evidence="2" id="KW-0349">Heme</keyword>
<keyword evidence="5" id="KW-0408">Iron</keyword>
<dbReference type="GO" id="GO:0046872">
    <property type="term" value="F:metal ion binding"/>
    <property type="evidence" value="ECO:0007669"/>
    <property type="project" value="UniProtKB-KW"/>
</dbReference>
<keyword evidence="6" id="KW-0411">Iron-sulfur</keyword>
<evidence type="ECO:0000256" key="1">
    <source>
        <dbReference type="ARBA" id="ARBA00022485"/>
    </source>
</evidence>
<keyword evidence="1" id="KW-0004">4Fe-4S</keyword>
<dbReference type="Gene3D" id="3.90.480.10">
    <property type="entry name" value="Sulfite Reductase Hemoprotein,Domain 2"/>
    <property type="match status" value="1"/>
</dbReference>
<dbReference type="GO" id="GO:0020037">
    <property type="term" value="F:heme binding"/>
    <property type="evidence" value="ECO:0007669"/>
    <property type="project" value="InterPro"/>
</dbReference>
<dbReference type="InterPro" id="IPR045854">
    <property type="entry name" value="NO2/SO3_Rdtase_4Fe4S_sf"/>
</dbReference>
<dbReference type="PANTHER" id="PTHR32439">
    <property type="entry name" value="FERREDOXIN--NITRITE REDUCTASE, CHLOROPLASTIC"/>
    <property type="match status" value="1"/>
</dbReference>
<comment type="caution">
    <text evidence="8">The sequence shown here is derived from an EMBL/GenBank/DDBJ whole genome shotgun (WGS) entry which is preliminary data.</text>
</comment>
<dbReference type="SUPFAM" id="SSF56014">
    <property type="entry name" value="Nitrite and sulphite reductase 4Fe-4S domain-like"/>
    <property type="match status" value="2"/>
</dbReference>
<dbReference type="GO" id="GO:0016491">
    <property type="term" value="F:oxidoreductase activity"/>
    <property type="evidence" value="ECO:0007669"/>
    <property type="project" value="UniProtKB-KW"/>
</dbReference>
<dbReference type="AlphaFoldDB" id="A0A830GTC9"/>